<evidence type="ECO:0000313" key="3">
    <source>
        <dbReference type="Proteomes" id="UP001157017"/>
    </source>
</evidence>
<dbReference type="Pfam" id="PF12697">
    <property type="entry name" value="Abhydrolase_6"/>
    <property type="match status" value="1"/>
</dbReference>
<keyword evidence="3" id="KW-1185">Reference proteome</keyword>
<dbReference type="EMBL" id="BSUZ01000001">
    <property type="protein sequence ID" value="GMA84832.1"/>
    <property type="molecule type" value="Genomic_DNA"/>
</dbReference>
<dbReference type="SUPFAM" id="SSF53474">
    <property type="entry name" value="alpha/beta-Hydrolases"/>
    <property type="match status" value="1"/>
</dbReference>
<sequence>MRTPTLVLQCTDDVIAPVTVGRYVADAVPGATLVMLEATGHCPNLSAPEATVAAVAAFVDP</sequence>
<dbReference type="Gene3D" id="3.40.50.1820">
    <property type="entry name" value="alpha/beta hydrolase"/>
    <property type="match status" value="1"/>
</dbReference>
<dbReference type="InterPro" id="IPR000073">
    <property type="entry name" value="AB_hydrolase_1"/>
</dbReference>
<dbReference type="InterPro" id="IPR029058">
    <property type="entry name" value="AB_hydrolase_fold"/>
</dbReference>
<comment type="caution">
    <text evidence="2">The sequence shown here is derived from an EMBL/GenBank/DDBJ whole genome shotgun (WGS) entry which is preliminary data.</text>
</comment>
<dbReference type="Proteomes" id="UP001157017">
    <property type="component" value="Unassembled WGS sequence"/>
</dbReference>
<reference evidence="3" key="1">
    <citation type="journal article" date="2019" name="Int. J. Syst. Evol. Microbiol.">
        <title>The Global Catalogue of Microorganisms (GCM) 10K type strain sequencing project: providing services to taxonomists for standard genome sequencing and annotation.</title>
        <authorList>
            <consortium name="The Broad Institute Genomics Platform"/>
            <consortium name="The Broad Institute Genome Sequencing Center for Infectious Disease"/>
            <person name="Wu L."/>
            <person name="Ma J."/>
        </authorList>
    </citation>
    <scope>NUCLEOTIDE SEQUENCE [LARGE SCALE GENOMIC DNA]</scope>
    <source>
        <strain evidence="3">NBRC 108730</strain>
    </source>
</reference>
<protein>
    <recommendedName>
        <fullName evidence="1">AB hydrolase-1 domain-containing protein</fullName>
    </recommendedName>
</protein>
<proteinExistence type="predicted"/>
<organism evidence="2 3">
    <name type="scientific">Angustibacter aerolatus</name>
    <dbReference type="NCBI Taxonomy" id="1162965"/>
    <lineage>
        <taxon>Bacteria</taxon>
        <taxon>Bacillati</taxon>
        <taxon>Actinomycetota</taxon>
        <taxon>Actinomycetes</taxon>
        <taxon>Kineosporiales</taxon>
        <taxon>Kineosporiaceae</taxon>
    </lineage>
</organism>
<accession>A0ABQ6JAM9</accession>
<gene>
    <name evidence="2" type="ORF">GCM10025868_00820</name>
</gene>
<evidence type="ECO:0000313" key="2">
    <source>
        <dbReference type="EMBL" id="GMA84832.1"/>
    </source>
</evidence>
<feature type="domain" description="AB hydrolase-1" evidence="1">
    <location>
        <begin position="2"/>
        <end position="54"/>
    </location>
</feature>
<name>A0ABQ6JAM9_9ACTN</name>
<evidence type="ECO:0000259" key="1">
    <source>
        <dbReference type="Pfam" id="PF12697"/>
    </source>
</evidence>